<dbReference type="GO" id="GO:0000166">
    <property type="term" value="F:nucleotide binding"/>
    <property type="evidence" value="ECO:0007669"/>
    <property type="project" value="InterPro"/>
</dbReference>
<dbReference type="Pfam" id="PF19051">
    <property type="entry name" value="GFO_IDH_MocA_C2"/>
    <property type="match status" value="1"/>
</dbReference>
<dbReference type="RefSeq" id="WP_152758692.1">
    <property type="nucleotide sequence ID" value="NZ_WHLY01000002.1"/>
</dbReference>
<comment type="caution">
    <text evidence="3">The sequence shown here is derived from an EMBL/GenBank/DDBJ whole genome shotgun (WGS) entry which is preliminary data.</text>
</comment>
<dbReference type="Pfam" id="PF01408">
    <property type="entry name" value="GFO_IDH_MocA"/>
    <property type="match status" value="1"/>
</dbReference>
<dbReference type="InterPro" id="IPR043906">
    <property type="entry name" value="Gfo/Idh/MocA_OxRdtase_bact_C"/>
</dbReference>
<sequence>MSEPKKPTDQPTRRTFIKASSLAAASSFFIVPRHVLGKGYVAPSDKLNIAGIGVGGKGKSDLANFAKSPNVNIVALCDVDDRQAVTSRESFPKATYYKDFREMLRKENKNIDACSISTPDNTHAVATLAAMQLGKHVYTQKPLTHDIYEARMLGQAAKKYKVITQMGNQGGSGNGVRRMKELYESGIIGDVHKVLCWTNRPVWPQAVPTDNVDPVPKELDFDLWLGPSPKVPYNKEYLPWNWRGWWPYGTGALGDMACHIMDPVYRILPILYPTSVECSVGGTWTFTLREKDDNPAWTPFTTSIHLDYPRNDGKGNIKVSWYDGGILPELPEDLLPGEAFGNSDGGVLFIGSKGKLMADCYGANPRLVPLKANDIVNVPETIARVPDENHYLQWVNACLEGYGKGVTSSPFEYAGPFTESILIGNLAIRSWMLRDNPTAKRAVDKYTGRKKLFWDAQNMKVTNYDAANQFVKRDYRDGWGDLKV</sequence>
<dbReference type="PANTHER" id="PTHR43818">
    <property type="entry name" value="BCDNA.GH03377"/>
    <property type="match status" value="1"/>
</dbReference>
<dbReference type="SUPFAM" id="SSF55347">
    <property type="entry name" value="Glyceraldehyde-3-phosphate dehydrogenase-like, C-terminal domain"/>
    <property type="match status" value="1"/>
</dbReference>
<accession>A0A7C9BFZ6</accession>
<dbReference type="EMBL" id="WHLY01000002">
    <property type="protein sequence ID" value="MPR33443.1"/>
    <property type="molecule type" value="Genomic_DNA"/>
</dbReference>
<evidence type="ECO:0000313" key="4">
    <source>
        <dbReference type="Proteomes" id="UP000479293"/>
    </source>
</evidence>
<dbReference type="InterPro" id="IPR050463">
    <property type="entry name" value="Gfo/Idh/MocA_oxidrdct_glycsds"/>
</dbReference>
<dbReference type="InterPro" id="IPR036291">
    <property type="entry name" value="NAD(P)-bd_dom_sf"/>
</dbReference>
<feature type="domain" description="Gfo/Idh/MocA-like oxidoreductase N-terminal" evidence="1">
    <location>
        <begin position="48"/>
        <end position="167"/>
    </location>
</feature>
<dbReference type="InterPro" id="IPR000683">
    <property type="entry name" value="Gfo/Idh/MocA-like_OxRdtase_N"/>
</dbReference>
<protein>
    <submittedName>
        <fullName evidence="3">Gfo/Idh/MocA family oxidoreductase</fullName>
    </submittedName>
</protein>
<organism evidence="3 4">
    <name type="scientific">Salmonirosea aquatica</name>
    <dbReference type="NCBI Taxonomy" id="2654236"/>
    <lineage>
        <taxon>Bacteria</taxon>
        <taxon>Pseudomonadati</taxon>
        <taxon>Bacteroidota</taxon>
        <taxon>Cytophagia</taxon>
        <taxon>Cytophagales</taxon>
        <taxon>Spirosomataceae</taxon>
        <taxon>Salmonirosea</taxon>
    </lineage>
</organism>
<dbReference type="Proteomes" id="UP000479293">
    <property type="component" value="Unassembled WGS sequence"/>
</dbReference>
<dbReference type="AlphaFoldDB" id="A0A7C9BFZ6"/>
<proteinExistence type="predicted"/>
<evidence type="ECO:0000259" key="2">
    <source>
        <dbReference type="Pfam" id="PF19051"/>
    </source>
</evidence>
<name>A0A7C9BFZ6_9BACT</name>
<gene>
    <name evidence="3" type="ORF">GBK04_08720</name>
</gene>
<dbReference type="Gene3D" id="3.40.50.720">
    <property type="entry name" value="NAD(P)-binding Rossmann-like Domain"/>
    <property type="match status" value="1"/>
</dbReference>
<dbReference type="SUPFAM" id="SSF51735">
    <property type="entry name" value="NAD(P)-binding Rossmann-fold domains"/>
    <property type="match status" value="1"/>
</dbReference>
<evidence type="ECO:0000313" key="3">
    <source>
        <dbReference type="EMBL" id="MPR33443.1"/>
    </source>
</evidence>
<evidence type="ECO:0000259" key="1">
    <source>
        <dbReference type="Pfam" id="PF01408"/>
    </source>
</evidence>
<dbReference type="PANTHER" id="PTHR43818:SF10">
    <property type="entry name" value="NADH-DEPENDENT DEHYDROGENASE-RELATED"/>
    <property type="match status" value="1"/>
</dbReference>
<dbReference type="Gene3D" id="3.30.360.10">
    <property type="entry name" value="Dihydrodipicolinate Reductase, domain 2"/>
    <property type="match status" value="1"/>
</dbReference>
<feature type="domain" description="Gfo/Idh/MocA-like oxidoreductase bacterial type C-terminal" evidence="2">
    <location>
        <begin position="176"/>
        <end position="268"/>
    </location>
</feature>
<keyword evidence="4" id="KW-1185">Reference proteome</keyword>
<reference evidence="3 4" key="1">
    <citation type="submission" date="2019-10" db="EMBL/GenBank/DDBJ databases">
        <title>Draft Genome Sequence of Cytophagaceae sp. SJW1-29.</title>
        <authorList>
            <person name="Choi A."/>
        </authorList>
    </citation>
    <scope>NUCLEOTIDE SEQUENCE [LARGE SCALE GENOMIC DNA]</scope>
    <source>
        <strain evidence="3 4">SJW1-29</strain>
    </source>
</reference>